<dbReference type="PANTHER" id="PTHR47506">
    <property type="entry name" value="TRANSCRIPTIONAL REGULATORY PROTEIN"/>
    <property type="match status" value="1"/>
</dbReference>
<dbReference type="EMBL" id="CP088295">
    <property type="protein sequence ID" value="UUY03360.1"/>
    <property type="molecule type" value="Genomic_DNA"/>
</dbReference>
<keyword evidence="7" id="KW-1185">Reference proteome</keyword>
<dbReference type="PROSITE" id="PS50977">
    <property type="entry name" value="HTH_TETR_2"/>
    <property type="match status" value="1"/>
</dbReference>
<evidence type="ECO:0000313" key="6">
    <source>
        <dbReference type="EMBL" id="UUY03360.1"/>
    </source>
</evidence>
<evidence type="ECO:0000256" key="3">
    <source>
        <dbReference type="ARBA" id="ARBA00023163"/>
    </source>
</evidence>
<keyword evidence="2 4" id="KW-0238">DNA-binding</keyword>
<sequence length="214" mass="23630">MPPVVRPYRGVSADDRRAQRRERLLEAGLDVLGEQGIAGVTMTAVRRRAGLTDRYFYESFRDRDDFLLALLAHSVQLVNTAVLRALEDAPDDTPSRVRAVLAAALTEMTDDPRQARAFREAAGDPAIRPHLNLALAAYAKAGAWELGGRRKRTKQDQARLELAATVLVGGLANAVTSWLEGGLKITRAELIDECTHLYVAAAESIDRRSRSRRE</sequence>
<gene>
    <name evidence="6" type="ORF">LRS13_22250</name>
</gene>
<dbReference type="InterPro" id="IPR009057">
    <property type="entry name" value="Homeodomain-like_sf"/>
</dbReference>
<keyword evidence="1" id="KW-0805">Transcription regulation</keyword>
<reference evidence="7" key="1">
    <citation type="submission" date="2021-11" db="EMBL/GenBank/DDBJ databases">
        <title>Cultivation dependent microbiological survey of springs from the worlds oldest radium mine currently devoted to the extraction of radon-saturated water.</title>
        <authorList>
            <person name="Kapinusova G."/>
            <person name="Smrhova T."/>
            <person name="Strejcek M."/>
            <person name="Suman J."/>
            <person name="Jani K."/>
            <person name="Pajer P."/>
            <person name="Uhlik O."/>
        </authorList>
    </citation>
    <scope>NUCLEOTIDE SEQUENCE [LARGE SCALE GENOMIC DNA]</scope>
    <source>
        <strain evidence="7">J379</strain>
    </source>
</reference>
<evidence type="ECO:0000256" key="2">
    <source>
        <dbReference type="ARBA" id="ARBA00023125"/>
    </source>
</evidence>
<feature type="domain" description="HTH tetR-type" evidence="5">
    <location>
        <begin position="18"/>
        <end position="78"/>
    </location>
</feature>
<dbReference type="SUPFAM" id="SSF46689">
    <property type="entry name" value="Homeodomain-like"/>
    <property type="match status" value="1"/>
</dbReference>
<name>A0ABY5PFB4_9ACTN</name>
<evidence type="ECO:0000313" key="7">
    <source>
        <dbReference type="Proteomes" id="UP001058860"/>
    </source>
</evidence>
<dbReference type="Gene3D" id="1.10.357.10">
    <property type="entry name" value="Tetracycline Repressor, domain 2"/>
    <property type="match status" value="1"/>
</dbReference>
<dbReference type="RefSeq" id="WP_353863868.1">
    <property type="nucleotide sequence ID" value="NZ_CP088295.1"/>
</dbReference>
<evidence type="ECO:0000256" key="4">
    <source>
        <dbReference type="PROSITE-ProRule" id="PRU00335"/>
    </source>
</evidence>
<evidence type="ECO:0000256" key="1">
    <source>
        <dbReference type="ARBA" id="ARBA00023015"/>
    </source>
</evidence>
<feature type="DNA-binding region" description="H-T-H motif" evidence="4">
    <location>
        <begin position="41"/>
        <end position="60"/>
    </location>
</feature>
<keyword evidence="3" id="KW-0804">Transcription</keyword>
<dbReference type="Proteomes" id="UP001058860">
    <property type="component" value="Chromosome"/>
</dbReference>
<dbReference type="PANTHER" id="PTHR47506:SF1">
    <property type="entry name" value="HTH-TYPE TRANSCRIPTIONAL REGULATOR YJDC"/>
    <property type="match status" value="1"/>
</dbReference>
<organism evidence="6 7">
    <name type="scientific">Svornostia abyssi</name>
    <dbReference type="NCBI Taxonomy" id="2898438"/>
    <lineage>
        <taxon>Bacteria</taxon>
        <taxon>Bacillati</taxon>
        <taxon>Actinomycetota</taxon>
        <taxon>Thermoleophilia</taxon>
        <taxon>Solirubrobacterales</taxon>
        <taxon>Baekduiaceae</taxon>
        <taxon>Svornostia</taxon>
    </lineage>
</organism>
<dbReference type="InterPro" id="IPR001647">
    <property type="entry name" value="HTH_TetR"/>
</dbReference>
<protein>
    <submittedName>
        <fullName evidence="6">TetR/AcrR family transcriptional regulator</fullName>
    </submittedName>
</protein>
<accession>A0ABY5PFB4</accession>
<evidence type="ECO:0000259" key="5">
    <source>
        <dbReference type="PROSITE" id="PS50977"/>
    </source>
</evidence>
<proteinExistence type="predicted"/>
<dbReference type="Pfam" id="PF00440">
    <property type="entry name" value="TetR_N"/>
    <property type="match status" value="1"/>
</dbReference>